<reference evidence="1" key="1">
    <citation type="submission" date="2009-10" db="EMBL/GenBank/DDBJ databases">
        <title>Diversity of trophic interactions inside an arsenic-rich microbial ecosystem.</title>
        <authorList>
            <person name="Bertin P.N."/>
            <person name="Heinrich-Salmeron A."/>
            <person name="Pelletier E."/>
            <person name="Goulhen-Chollet F."/>
            <person name="Arsene-Ploetze F."/>
            <person name="Gallien S."/>
            <person name="Calteau A."/>
            <person name="Vallenet D."/>
            <person name="Casiot C."/>
            <person name="Chane-Woon-Ming B."/>
            <person name="Giloteaux L."/>
            <person name="Barakat M."/>
            <person name="Bonnefoy V."/>
            <person name="Bruneel O."/>
            <person name="Chandler M."/>
            <person name="Cleiss J."/>
            <person name="Duran R."/>
            <person name="Elbaz-Poulichet F."/>
            <person name="Fonknechten N."/>
            <person name="Lauga B."/>
            <person name="Mornico D."/>
            <person name="Ortet P."/>
            <person name="Schaeffer C."/>
            <person name="Siguier P."/>
            <person name="Alexander Thil Smith A."/>
            <person name="Van Dorsselaer A."/>
            <person name="Weissenbach J."/>
            <person name="Medigue C."/>
            <person name="Le Paslier D."/>
        </authorList>
    </citation>
    <scope>NUCLEOTIDE SEQUENCE</scope>
</reference>
<protein>
    <submittedName>
        <fullName evidence="1">Uncharacterized protein</fullName>
    </submittedName>
</protein>
<dbReference type="AlphaFoldDB" id="E6PE66"/>
<comment type="caution">
    <text evidence="1">The sequence shown here is derived from an EMBL/GenBank/DDBJ whole genome shotgun (WGS) entry which is preliminary data.</text>
</comment>
<dbReference type="EMBL" id="CABL01000002">
    <property type="protein sequence ID" value="CBH74751.1"/>
    <property type="molecule type" value="Genomic_DNA"/>
</dbReference>
<gene>
    <name evidence="1" type="ORF">CARN1_1854</name>
</gene>
<evidence type="ECO:0000313" key="1">
    <source>
        <dbReference type="EMBL" id="CBH74751.1"/>
    </source>
</evidence>
<proteinExistence type="predicted"/>
<sequence length="86" mass="9205">MKAAPTQARGVGTPAPAAAPTLESDAIAAEHQAAIDQASLLTMHEQFDEVAAQRSEQMRESDALQSLLMAELKSADETLKKWIAMI</sequence>
<organism evidence="1">
    <name type="scientific">mine drainage metagenome</name>
    <dbReference type="NCBI Taxonomy" id="410659"/>
    <lineage>
        <taxon>unclassified sequences</taxon>
        <taxon>metagenomes</taxon>
        <taxon>ecological metagenomes</taxon>
    </lineage>
</organism>
<accession>E6PE66</accession>
<name>E6PE66_9ZZZZ</name>